<dbReference type="EMBL" id="MG746602">
    <property type="protein sequence ID" value="AUO78791.1"/>
    <property type="molecule type" value="Genomic_DNA"/>
</dbReference>
<dbReference type="Pfam" id="PF03197">
    <property type="entry name" value="FRD2"/>
    <property type="match status" value="1"/>
</dbReference>
<evidence type="ECO:0000313" key="1">
    <source>
        <dbReference type="EMBL" id="AUO78791.1"/>
    </source>
</evidence>
<protein>
    <submittedName>
        <fullName evidence="1">Uncharacterized protein</fullName>
    </submittedName>
</protein>
<dbReference type="Proteomes" id="UP000240294">
    <property type="component" value="Genome"/>
</dbReference>
<proteinExistence type="predicted"/>
<evidence type="ECO:0000313" key="2">
    <source>
        <dbReference type="Proteomes" id="UP000240294"/>
    </source>
</evidence>
<reference evidence="2" key="1">
    <citation type="submission" date="2018-01" db="EMBL/GenBank/DDBJ databases">
        <title>Direct submission.</title>
        <authorList>
            <person name="Ciacci N."/>
        </authorList>
    </citation>
    <scope>NUCLEOTIDE SEQUENCE [LARGE SCALE GENOMIC DNA]</scope>
</reference>
<keyword evidence="2" id="KW-1185">Reference proteome</keyword>
<sequence>MNALVSGKYYRVRPAFEDDFTRYSTSNYRMVDLIKEHGGSFTPTHTAVEDGTHYVSAVEMADGSRFDSDGDYDAYFELEEGEFKFFEEVTDAENEDQTEGLLSMKIEVNHQNFEAMIDLIIKNFKK</sequence>
<gene>
    <name evidence="1" type="ORF">vBKpnF48_166</name>
</gene>
<dbReference type="InterPro" id="IPR004885">
    <property type="entry name" value="FRD2"/>
</dbReference>
<name>A0A2I6UFP2_9CAUD</name>
<accession>A0A2I6UFP2</accession>
<organism evidence="1 2">
    <name type="scientific">Klebsiella phage vB_Kpn_F48</name>
    <dbReference type="NCBI Taxonomy" id="2070028"/>
    <lineage>
        <taxon>Viruses</taxon>
        <taxon>Duplodnaviria</taxon>
        <taxon>Heunggongvirae</taxon>
        <taxon>Uroviricota</taxon>
        <taxon>Caudoviricetes</taxon>
        <taxon>Marfavirus</taxon>
        <taxon>Marfavirus F48</taxon>
    </lineage>
</organism>